<gene>
    <name evidence="1" type="ORF">ACJDUG_14180</name>
</gene>
<sequence>MEDLLKSIANVGFPIAVAAYLLIRIEGKLDSLSSSINQLSTILSVRLSGNDSKKATY</sequence>
<dbReference type="EMBL" id="JBJHZZ010000012">
    <property type="protein sequence ID" value="MFL0248111.1"/>
    <property type="molecule type" value="Genomic_DNA"/>
</dbReference>
<dbReference type="Pfam" id="PF12841">
    <property type="entry name" value="YvrJ"/>
    <property type="match status" value="1"/>
</dbReference>
<evidence type="ECO:0000313" key="2">
    <source>
        <dbReference type="Proteomes" id="UP001623591"/>
    </source>
</evidence>
<dbReference type="RefSeq" id="WP_406770542.1">
    <property type="nucleotide sequence ID" value="NZ_JBJHZZ010000012.1"/>
</dbReference>
<evidence type="ECO:0000313" key="1">
    <source>
        <dbReference type="EMBL" id="MFL0248111.1"/>
    </source>
</evidence>
<protein>
    <submittedName>
        <fullName evidence="1">YvrJ family protein</fullName>
    </submittedName>
</protein>
<dbReference type="InterPro" id="IPR024419">
    <property type="entry name" value="YvrJ"/>
</dbReference>
<accession>A0ABW8T7N5</accession>
<keyword evidence="2" id="KW-1185">Reference proteome</keyword>
<organism evidence="1 2">
    <name type="scientific">Candidatus Clostridium stratigraminis</name>
    <dbReference type="NCBI Taxonomy" id="3381661"/>
    <lineage>
        <taxon>Bacteria</taxon>
        <taxon>Bacillati</taxon>
        <taxon>Bacillota</taxon>
        <taxon>Clostridia</taxon>
        <taxon>Eubacteriales</taxon>
        <taxon>Clostridiaceae</taxon>
        <taxon>Clostridium</taxon>
    </lineage>
</organism>
<reference evidence="1 2" key="1">
    <citation type="submission" date="2024-11" db="EMBL/GenBank/DDBJ databases">
        <authorList>
            <person name="Heng Y.C."/>
            <person name="Lim A.C.H."/>
            <person name="Lee J.K.Y."/>
            <person name="Kittelmann S."/>
        </authorList>
    </citation>
    <scope>NUCLEOTIDE SEQUENCE [LARGE SCALE GENOMIC DNA]</scope>
    <source>
        <strain evidence="1 2">WILCCON 0185</strain>
    </source>
</reference>
<comment type="caution">
    <text evidence="1">The sequence shown here is derived from an EMBL/GenBank/DDBJ whole genome shotgun (WGS) entry which is preliminary data.</text>
</comment>
<proteinExistence type="predicted"/>
<name>A0ABW8T7N5_9CLOT</name>
<dbReference type="Proteomes" id="UP001623591">
    <property type="component" value="Unassembled WGS sequence"/>
</dbReference>